<organism evidence="2 3">
    <name type="scientific">Phascolomyces articulosus</name>
    <dbReference type="NCBI Taxonomy" id="60185"/>
    <lineage>
        <taxon>Eukaryota</taxon>
        <taxon>Fungi</taxon>
        <taxon>Fungi incertae sedis</taxon>
        <taxon>Mucoromycota</taxon>
        <taxon>Mucoromycotina</taxon>
        <taxon>Mucoromycetes</taxon>
        <taxon>Mucorales</taxon>
        <taxon>Lichtheimiaceae</taxon>
        <taxon>Phascolomyces</taxon>
    </lineage>
</organism>
<proteinExistence type="predicted"/>
<gene>
    <name evidence="2" type="ORF">BDA99DRAFT_533846</name>
</gene>
<keyword evidence="1" id="KW-0472">Membrane</keyword>
<evidence type="ECO:0000313" key="3">
    <source>
        <dbReference type="Proteomes" id="UP001209540"/>
    </source>
</evidence>
<evidence type="ECO:0000313" key="2">
    <source>
        <dbReference type="EMBL" id="KAI9273021.1"/>
    </source>
</evidence>
<feature type="transmembrane region" description="Helical" evidence="1">
    <location>
        <begin position="12"/>
        <end position="29"/>
    </location>
</feature>
<comment type="caution">
    <text evidence="2">The sequence shown here is derived from an EMBL/GenBank/DDBJ whole genome shotgun (WGS) entry which is preliminary data.</text>
</comment>
<name>A0AAD5KPU1_9FUNG</name>
<dbReference type="Proteomes" id="UP001209540">
    <property type="component" value="Unassembled WGS sequence"/>
</dbReference>
<accession>A0AAD5KPU1</accession>
<keyword evidence="1" id="KW-1133">Transmembrane helix</keyword>
<sequence length="217" mass="25690">MIKLMDLQNPHRLFLANISFFHIICRFFIKITDLSRETQNEFLLTQIICNSHFLISTVANIYHFQSLIPYFDFYYFSISIHMIARTFQWFQTFYDSIHVIGRFCPGIDTPNIFFVLHQRDCESFNFSRMRLRVTKKLMKYKKYIRGVNSFTKLQVNIDQQKSTGAKTTNYMYRIVECLKPLEGAGNHMDGDTEIVEIEIRNKALEMINVGYSGNQKV</sequence>
<protein>
    <submittedName>
        <fullName evidence="2">Uncharacterized protein</fullName>
    </submittedName>
</protein>
<keyword evidence="1" id="KW-0812">Transmembrane</keyword>
<reference evidence="2" key="2">
    <citation type="submission" date="2023-02" db="EMBL/GenBank/DDBJ databases">
        <authorList>
            <consortium name="DOE Joint Genome Institute"/>
            <person name="Mondo S.J."/>
            <person name="Chang Y."/>
            <person name="Wang Y."/>
            <person name="Ahrendt S."/>
            <person name="Andreopoulos W."/>
            <person name="Barry K."/>
            <person name="Beard J."/>
            <person name="Benny G.L."/>
            <person name="Blankenship S."/>
            <person name="Bonito G."/>
            <person name="Cuomo C."/>
            <person name="Desiro A."/>
            <person name="Gervers K.A."/>
            <person name="Hundley H."/>
            <person name="Kuo A."/>
            <person name="LaButti K."/>
            <person name="Lang B.F."/>
            <person name="Lipzen A."/>
            <person name="O'Donnell K."/>
            <person name="Pangilinan J."/>
            <person name="Reynolds N."/>
            <person name="Sandor L."/>
            <person name="Smith M.W."/>
            <person name="Tsang A."/>
            <person name="Grigoriev I.V."/>
            <person name="Stajich J.E."/>
            <person name="Spatafora J.W."/>
        </authorList>
    </citation>
    <scope>NUCLEOTIDE SEQUENCE</scope>
    <source>
        <strain evidence="2">RSA 2281</strain>
    </source>
</reference>
<dbReference type="EMBL" id="JAIXMP010000005">
    <property type="protein sequence ID" value="KAI9273021.1"/>
    <property type="molecule type" value="Genomic_DNA"/>
</dbReference>
<reference evidence="2" key="1">
    <citation type="journal article" date="2022" name="IScience">
        <title>Evolution of zygomycete secretomes and the origins of terrestrial fungal ecologies.</title>
        <authorList>
            <person name="Chang Y."/>
            <person name="Wang Y."/>
            <person name="Mondo S."/>
            <person name="Ahrendt S."/>
            <person name="Andreopoulos W."/>
            <person name="Barry K."/>
            <person name="Beard J."/>
            <person name="Benny G.L."/>
            <person name="Blankenship S."/>
            <person name="Bonito G."/>
            <person name="Cuomo C."/>
            <person name="Desiro A."/>
            <person name="Gervers K.A."/>
            <person name="Hundley H."/>
            <person name="Kuo A."/>
            <person name="LaButti K."/>
            <person name="Lang B.F."/>
            <person name="Lipzen A."/>
            <person name="O'Donnell K."/>
            <person name="Pangilinan J."/>
            <person name="Reynolds N."/>
            <person name="Sandor L."/>
            <person name="Smith M.E."/>
            <person name="Tsang A."/>
            <person name="Grigoriev I.V."/>
            <person name="Stajich J.E."/>
            <person name="Spatafora J.W."/>
        </authorList>
    </citation>
    <scope>NUCLEOTIDE SEQUENCE</scope>
    <source>
        <strain evidence="2">RSA 2281</strain>
    </source>
</reference>
<dbReference type="AlphaFoldDB" id="A0AAD5KPU1"/>
<keyword evidence="3" id="KW-1185">Reference proteome</keyword>
<evidence type="ECO:0000256" key="1">
    <source>
        <dbReference type="SAM" id="Phobius"/>
    </source>
</evidence>